<feature type="domain" description="SAM-dependent MTase TRM10-type" evidence="4">
    <location>
        <begin position="132"/>
        <end position="325"/>
    </location>
</feature>
<protein>
    <recommendedName>
        <fullName evidence="4">SAM-dependent MTase TRM10-type domain-containing protein</fullName>
    </recommendedName>
</protein>
<dbReference type="GO" id="GO:0008168">
    <property type="term" value="F:methyltransferase activity"/>
    <property type="evidence" value="ECO:0007669"/>
    <property type="project" value="UniProtKB-KW"/>
</dbReference>
<organism evidence="5 6">
    <name type="scientific">Bursaphelenchus okinawaensis</name>
    <dbReference type="NCBI Taxonomy" id="465554"/>
    <lineage>
        <taxon>Eukaryota</taxon>
        <taxon>Metazoa</taxon>
        <taxon>Ecdysozoa</taxon>
        <taxon>Nematoda</taxon>
        <taxon>Chromadorea</taxon>
        <taxon>Rhabditida</taxon>
        <taxon>Tylenchina</taxon>
        <taxon>Tylenchomorpha</taxon>
        <taxon>Aphelenchoidea</taxon>
        <taxon>Aphelenchoididae</taxon>
        <taxon>Bursaphelenchus</taxon>
    </lineage>
</organism>
<dbReference type="GO" id="GO:0005739">
    <property type="term" value="C:mitochondrion"/>
    <property type="evidence" value="ECO:0007669"/>
    <property type="project" value="TreeGrafter"/>
</dbReference>
<dbReference type="GO" id="GO:0070131">
    <property type="term" value="P:positive regulation of mitochondrial translation"/>
    <property type="evidence" value="ECO:0007669"/>
    <property type="project" value="TreeGrafter"/>
</dbReference>
<dbReference type="PANTHER" id="PTHR13563">
    <property type="entry name" value="TRNA (GUANINE-9-) METHYLTRANSFERASE"/>
    <property type="match status" value="1"/>
</dbReference>
<sequence length="366" mass="43346">MNGPSQQLLKVLSRNRREDVVQKAIDVIRKEFEIYSFVSDRVPSQFTDEQWKNMLFMKAPAQRVDYWHFLALNERRAENDKQKRERRKEVVRQSRDDERQKFESGLMGYGSAMYQLYYNRFGDENLEDPGVHRLAAVERLKDVPKVALDLQFLRTEEQKQFNKMKEQVRDLHSYQRIQSKYPLPFELINFDQRIARTKTFVDSFGYMNRNIPAAFLPAVAAHNPYKGRRNVVYISRHARHVLDGPLKHDTYIVPVSFDNHKVCFSAALRDNIRPVALPIQKYIKWSGPITYPLVNVFKTLEIVARTGGDWELAIRSSYSRRYMMSQEERDDFKKNNTHVGVAYDRQVERQQIMEMIEQGVKERVTL</sequence>
<reference evidence="5" key="1">
    <citation type="submission" date="2020-09" db="EMBL/GenBank/DDBJ databases">
        <authorList>
            <person name="Kikuchi T."/>
        </authorList>
    </citation>
    <scope>NUCLEOTIDE SEQUENCE</scope>
    <source>
        <strain evidence="5">SH1</strain>
    </source>
</reference>
<dbReference type="InterPro" id="IPR007356">
    <property type="entry name" value="tRNA_m1G_MeTrfase_euk"/>
</dbReference>
<gene>
    <name evidence="5" type="ORF">BOKJ2_LOCUS13127</name>
</gene>
<dbReference type="AlphaFoldDB" id="A0A811LNQ2"/>
<dbReference type="PROSITE" id="PS51675">
    <property type="entry name" value="SAM_MT_TRM10"/>
    <property type="match status" value="1"/>
</dbReference>
<keyword evidence="6" id="KW-1185">Reference proteome</keyword>
<dbReference type="InterPro" id="IPR038459">
    <property type="entry name" value="MT_TRM10-typ_sf"/>
</dbReference>
<keyword evidence="2" id="KW-0808">Transferase</keyword>
<name>A0A811LNQ2_9BILA</name>
<keyword evidence="1" id="KW-0489">Methyltransferase</keyword>
<accession>A0A811LNQ2</accession>
<comment type="caution">
    <text evidence="5">The sequence shown here is derived from an EMBL/GenBank/DDBJ whole genome shotgun (WGS) entry which is preliminary data.</text>
</comment>
<evidence type="ECO:0000256" key="3">
    <source>
        <dbReference type="ARBA" id="ARBA00022691"/>
    </source>
</evidence>
<keyword evidence="3" id="KW-0949">S-adenosyl-L-methionine</keyword>
<evidence type="ECO:0000256" key="1">
    <source>
        <dbReference type="ARBA" id="ARBA00022603"/>
    </source>
</evidence>
<dbReference type="PANTHER" id="PTHR13563:SF5">
    <property type="entry name" value="TRNA METHYLTRANSFERASE 10 HOMOLOG C"/>
    <property type="match status" value="1"/>
</dbReference>
<dbReference type="InterPro" id="IPR028564">
    <property type="entry name" value="MT_TRM10-typ"/>
</dbReference>
<dbReference type="EMBL" id="CAJFCW020000006">
    <property type="protein sequence ID" value="CAG9125676.1"/>
    <property type="molecule type" value="Genomic_DNA"/>
</dbReference>
<dbReference type="GO" id="GO:0032259">
    <property type="term" value="P:methylation"/>
    <property type="evidence" value="ECO:0007669"/>
    <property type="project" value="UniProtKB-KW"/>
</dbReference>
<dbReference type="GO" id="GO:0000049">
    <property type="term" value="F:tRNA binding"/>
    <property type="evidence" value="ECO:0007669"/>
    <property type="project" value="TreeGrafter"/>
</dbReference>
<dbReference type="EMBL" id="CAJFDH010000006">
    <property type="protein sequence ID" value="CAD5229068.1"/>
    <property type="molecule type" value="Genomic_DNA"/>
</dbReference>
<evidence type="ECO:0000259" key="4">
    <source>
        <dbReference type="PROSITE" id="PS51675"/>
    </source>
</evidence>
<evidence type="ECO:0000313" key="6">
    <source>
        <dbReference type="Proteomes" id="UP000614601"/>
    </source>
</evidence>
<dbReference type="Gene3D" id="3.40.1280.30">
    <property type="match status" value="1"/>
</dbReference>
<dbReference type="Proteomes" id="UP000614601">
    <property type="component" value="Unassembled WGS sequence"/>
</dbReference>
<dbReference type="Proteomes" id="UP000783686">
    <property type="component" value="Unassembled WGS sequence"/>
</dbReference>
<evidence type="ECO:0000256" key="2">
    <source>
        <dbReference type="ARBA" id="ARBA00022679"/>
    </source>
</evidence>
<dbReference type="OrthoDB" id="9976048at2759"/>
<evidence type="ECO:0000313" key="5">
    <source>
        <dbReference type="EMBL" id="CAD5229068.1"/>
    </source>
</evidence>
<dbReference type="GO" id="GO:0097745">
    <property type="term" value="P:mitochondrial tRNA 5'-end processing"/>
    <property type="evidence" value="ECO:0007669"/>
    <property type="project" value="TreeGrafter"/>
</dbReference>
<proteinExistence type="predicted"/>
<dbReference type="GO" id="GO:0005654">
    <property type="term" value="C:nucleoplasm"/>
    <property type="evidence" value="ECO:0007669"/>
    <property type="project" value="TreeGrafter"/>
</dbReference>